<evidence type="ECO:0000313" key="2">
    <source>
        <dbReference type="EnsemblPlants" id="EMT16266"/>
    </source>
</evidence>
<accession>N1QXD5</accession>
<protein>
    <submittedName>
        <fullName evidence="2">Uncharacterized protein</fullName>
    </submittedName>
</protein>
<evidence type="ECO:0000256" key="1">
    <source>
        <dbReference type="SAM" id="MobiDB-lite"/>
    </source>
</evidence>
<name>N1QXD5_AEGTA</name>
<dbReference type="EnsemblPlants" id="EMT16266">
    <property type="protein sequence ID" value="EMT16266"/>
    <property type="gene ID" value="F775_03338"/>
</dbReference>
<sequence length="93" mass="10239">MEEGKSPADDAEASTKRRKISGILDSSANVLAGEDNDSILPESNTASSSHQISVDDTWQEQGVENLQDTQSNLHIQLKQEFSKLYELFKLAVC</sequence>
<dbReference type="AlphaFoldDB" id="N1QXD5"/>
<feature type="compositionally biased region" description="Polar residues" evidence="1">
    <location>
        <begin position="41"/>
        <end position="53"/>
    </location>
</feature>
<feature type="region of interest" description="Disordered" evidence="1">
    <location>
        <begin position="34"/>
        <end position="53"/>
    </location>
</feature>
<proteinExistence type="predicted"/>
<dbReference type="ExpressionAtlas" id="N1QXD5">
    <property type="expression patterns" value="baseline"/>
</dbReference>
<organism evidence="2">
    <name type="scientific">Aegilops tauschii</name>
    <name type="common">Tausch's goatgrass</name>
    <name type="synonym">Aegilops squarrosa</name>
    <dbReference type="NCBI Taxonomy" id="37682"/>
    <lineage>
        <taxon>Eukaryota</taxon>
        <taxon>Viridiplantae</taxon>
        <taxon>Streptophyta</taxon>
        <taxon>Embryophyta</taxon>
        <taxon>Tracheophyta</taxon>
        <taxon>Spermatophyta</taxon>
        <taxon>Magnoliopsida</taxon>
        <taxon>Liliopsida</taxon>
        <taxon>Poales</taxon>
        <taxon>Poaceae</taxon>
        <taxon>BOP clade</taxon>
        <taxon>Pooideae</taxon>
        <taxon>Triticodae</taxon>
        <taxon>Triticeae</taxon>
        <taxon>Triticinae</taxon>
        <taxon>Aegilops</taxon>
    </lineage>
</organism>
<reference evidence="2" key="1">
    <citation type="submission" date="2015-06" db="UniProtKB">
        <authorList>
            <consortium name="EnsemblPlants"/>
        </authorList>
    </citation>
    <scope>IDENTIFICATION</scope>
</reference>